<dbReference type="InterPro" id="IPR050500">
    <property type="entry name" value="Phos_Acetyltrans/Butyryltrans"/>
</dbReference>
<protein>
    <submittedName>
        <fullName evidence="1">Uncharacterized protein</fullName>
    </submittedName>
</protein>
<evidence type="ECO:0000313" key="1">
    <source>
        <dbReference type="EMBL" id="KAH9324078.1"/>
    </source>
</evidence>
<dbReference type="EMBL" id="JAHRHJ020000002">
    <property type="protein sequence ID" value="KAH9324078.1"/>
    <property type="molecule type" value="Genomic_DNA"/>
</dbReference>
<feature type="non-terminal residue" evidence="1">
    <location>
        <position position="1"/>
    </location>
</feature>
<name>A0AA38LGK6_TAXCH</name>
<feature type="non-terminal residue" evidence="1">
    <location>
        <position position="267"/>
    </location>
</feature>
<dbReference type="Proteomes" id="UP000824469">
    <property type="component" value="Unassembled WGS sequence"/>
</dbReference>
<dbReference type="InterPro" id="IPR028979">
    <property type="entry name" value="Ser_kin/Pase_Hpr-like_N_sf"/>
</dbReference>
<keyword evidence="2" id="KW-1185">Reference proteome</keyword>
<organism evidence="1 2">
    <name type="scientific">Taxus chinensis</name>
    <name type="common">Chinese yew</name>
    <name type="synonym">Taxus wallichiana var. chinensis</name>
    <dbReference type="NCBI Taxonomy" id="29808"/>
    <lineage>
        <taxon>Eukaryota</taxon>
        <taxon>Viridiplantae</taxon>
        <taxon>Streptophyta</taxon>
        <taxon>Embryophyta</taxon>
        <taxon>Tracheophyta</taxon>
        <taxon>Spermatophyta</taxon>
        <taxon>Pinopsida</taxon>
        <taxon>Pinidae</taxon>
        <taxon>Conifers II</taxon>
        <taxon>Cupressales</taxon>
        <taxon>Taxaceae</taxon>
        <taxon>Taxus</taxon>
    </lineage>
</organism>
<dbReference type="PANTHER" id="PTHR43356:SF3">
    <property type="entry name" value="PHOSPHATE ACETYLTRANSFERASE"/>
    <property type="match status" value="1"/>
</dbReference>
<dbReference type="AlphaFoldDB" id="A0AA38LGK6"/>
<accession>A0AA38LGK6</accession>
<dbReference type="Gene3D" id="3.40.1390.20">
    <property type="entry name" value="HprK N-terminal domain-like"/>
    <property type="match status" value="1"/>
</dbReference>
<comment type="caution">
    <text evidence="1">The sequence shown here is derived from an EMBL/GenBank/DDBJ whole genome shotgun (WGS) entry which is preliminary data.</text>
</comment>
<reference evidence="1 2" key="1">
    <citation type="journal article" date="2021" name="Nat. Plants">
        <title>The Taxus genome provides insights into paclitaxel biosynthesis.</title>
        <authorList>
            <person name="Xiong X."/>
            <person name="Gou J."/>
            <person name="Liao Q."/>
            <person name="Li Y."/>
            <person name="Zhou Q."/>
            <person name="Bi G."/>
            <person name="Li C."/>
            <person name="Du R."/>
            <person name="Wang X."/>
            <person name="Sun T."/>
            <person name="Guo L."/>
            <person name="Liang H."/>
            <person name="Lu P."/>
            <person name="Wu Y."/>
            <person name="Zhang Z."/>
            <person name="Ro D.K."/>
            <person name="Shang Y."/>
            <person name="Huang S."/>
            <person name="Yan J."/>
        </authorList>
    </citation>
    <scope>NUCLEOTIDE SEQUENCE [LARGE SCALE GENOMIC DNA]</scope>
    <source>
        <strain evidence="1">Ta-2019</strain>
    </source>
</reference>
<evidence type="ECO:0000313" key="2">
    <source>
        <dbReference type="Proteomes" id="UP000824469"/>
    </source>
</evidence>
<sequence>YMTFRENHDFIVVEGTNLKGSEDGALNLNVDIAYTLNTTSLLVANARRAFNISDRSVESEKIDWKQILLDNIKVNELAFKHNHVDVMGAIVYNLPQLTKNKNSLQNLFDDRSINYFGAIPEDRFLLSCQVKDIAATLDAEILHGVDLSTKVTKFILATSSVSDLLVEIQKYKGTPHKIVVLTDANHPDILFGIGQLHNSGNLENVAAIVVIGGRPTWFVNLLLKDQNSQCMIPVLASPCTSSVTELVLENICRELSSDMPHKILRAL</sequence>
<dbReference type="PANTHER" id="PTHR43356">
    <property type="entry name" value="PHOSPHATE ACETYLTRANSFERASE"/>
    <property type="match status" value="1"/>
</dbReference>
<gene>
    <name evidence="1" type="ORF">KI387_004256</name>
</gene>
<proteinExistence type="predicted"/>